<reference evidence="3" key="3">
    <citation type="submission" date="2015-06" db="UniProtKB">
        <authorList>
            <consortium name="EnsemblProtists"/>
        </authorList>
    </citation>
    <scope>IDENTIFICATION</scope>
</reference>
<dbReference type="PaxDb" id="55529-EKX31364"/>
<accession>L1I667</accession>
<dbReference type="AlphaFoldDB" id="L1I667"/>
<dbReference type="Proteomes" id="UP000011087">
    <property type="component" value="Unassembled WGS sequence"/>
</dbReference>
<dbReference type="RefSeq" id="XP_005818344.1">
    <property type="nucleotide sequence ID" value="XM_005818287.1"/>
</dbReference>
<evidence type="ECO:0000256" key="1">
    <source>
        <dbReference type="SAM" id="MobiDB-lite"/>
    </source>
</evidence>
<sequence length="246" mass="27059">MADRDLERKNQARGVVWTKDGYYLRIDPKAANFKDKAHLQQLDDCSCNGSTDEDSGPRCSCSGQPSIGTVDPSMSPSERTYWDESSSSSSSYSSSKQILAAKPSIAATADSINSYLQDLLLANQKQGKNVAKLSTTIKKLQDRVTRDPQSRDLVARKLHLLRSSMMKSQKLQDVDSVYIAPSVDDLDNNLQGVLTEVDRVEIPELDEEEREGGVIVMQGVKVQKLDSIDGCTCSGFTDEDKGPRCS</sequence>
<dbReference type="EnsemblProtists" id="EKX31364">
    <property type="protein sequence ID" value="EKX31364"/>
    <property type="gene ID" value="GUITHDRAFT_156613"/>
</dbReference>
<evidence type="ECO:0000313" key="2">
    <source>
        <dbReference type="EMBL" id="EKX31364.1"/>
    </source>
</evidence>
<feature type="compositionally biased region" description="Low complexity" evidence="1">
    <location>
        <begin position="85"/>
        <end position="94"/>
    </location>
</feature>
<feature type="compositionally biased region" description="Polar residues" evidence="1">
    <location>
        <begin position="61"/>
        <end position="78"/>
    </location>
</feature>
<dbReference type="EMBL" id="JH993293">
    <property type="protein sequence ID" value="EKX31364.1"/>
    <property type="molecule type" value="Genomic_DNA"/>
</dbReference>
<reference evidence="4" key="2">
    <citation type="submission" date="2012-11" db="EMBL/GenBank/DDBJ databases">
        <authorList>
            <person name="Kuo A."/>
            <person name="Curtis B.A."/>
            <person name="Tanifuji G."/>
            <person name="Burki F."/>
            <person name="Gruber A."/>
            <person name="Irimia M."/>
            <person name="Maruyama S."/>
            <person name="Arias M.C."/>
            <person name="Ball S.G."/>
            <person name="Gile G.H."/>
            <person name="Hirakawa Y."/>
            <person name="Hopkins J.F."/>
            <person name="Rensing S.A."/>
            <person name="Schmutz J."/>
            <person name="Symeonidi A."/>
            <person name="Elias M."/>
            <person name="Eveleigh R.J."/>
            <person name="Herman E.K."/>
            <person name="Klute M.J."/>
            <person name="Nakayama T."/>
            <person name="Obornik M."/>
            <person name="Reyes-Prieto A."/>
            <person name="Armbrust E.V."/>
            <person name="Aves S.J."/>
            <person name="Beiko R.G."/>
            <person name="Coutinho P."/>
            <person name="Dacks J.B."/>
            <person name="Durnford D.G."/>
            <person name="Fast N.M."/>
            <person name="Green B.R."/>
            <person name="Grisdale C."/>
            <person name="Hempe F."/>
            <person name="Henrissat B."/>
            <person name="Hoppner M.P."/>
            <person name="Ishida K.-I."/>
            <person name="Kim E."/>
            <person name="Koreny L."/>
            <person name="Kroth P.G."/>
            <person name="Liu Y."/>
            <person name="Malik S.-B."/>
            <person name="Maier U.G."/>
            <person name="McRose D."/>
            <person name="Mock T."/>
            <person name="Neilson J.A."/>
            <person name="Onodera N.T."/>
            <person name="Poole A.M."/>
            <person name="Pritham E.J."/>
            <person name="Richards T.A."/>
            <person name="Rocap G."/>
            <person name="Roy S.W."/>
            <person name="Sarai C."/>
            <person name="Schaack S."/>
            <person name="Shirato S."/>
            <person name="Slamovits C.H."/>
            <person name="Spencer D.F."/>
            <person name="Suzuki S."/>
            <person name="Worden A.Z."/>
            <person name="Zauner S."/>
            <person name="Barry K."/>
            <person name="Bell C."/>
            <person name="Bharti A.K."/>
            <person name="Crow J.A."/>
            <person name="Grimwood J."/>
            <person name="Kramer R."/>
            <person name="Lindquist E."/>
            <person name="Lucas S."/>
            <person name="Salamov A."/>
            <person name="McFadden G.I."/>
            <person name="Lane C.E."/>
            <person name="Keeling P.J."/>
            <person name="Gray M.W."/>
            <person name="Grigoriev I.V."/>
            <person name="Archibald J.M."/>
        </authorList>
    </citation>
    <scope>NUCLEOTIDE SEQUENCE</scope>
    <source>
        <strain evidence="4">CCMP2712</strain>
    </source>
</reference>
<protein>
    <submittedName>
        <fullName evidence="2 3">Uncharacterized protein</fullName>
    </submittedName>
</protein>
<reference evidence="2 4" key="1">
    <citation type="journal article" date="2012" name="Nature">
        <title>Algal genomes reveal evolutionary mosaicism and the fate of nucleomorphs.</title>
        <authorList>
            <consortium name="DOE Joint Genome Institute"/>
            <person name="Curtis B.A."/>
            <person name="Tanifuji G."/>
            <person name="Burki F."/>
            <person name="Gruber A."/>
            <person name="Irimia M."/>
            <person name="Maruyama S."/>
            <person name="Arias M.C."/>
            <person name="Ball S.G."/>
            <person name="Gile G.H."/>
            <person name="Hirakawa Y."/>
            <person name="Hopkins J.F."/>
            <person name="Kuo A."/>
            <person name="Rensing S.A."/>
            <person name="Schmutz J."/>
            <person name="Symeonidi A."/>
            <person name="Elias M."/>
            <person name="Eveleigh R.J."/>
            <person name="Herman E.K."/>
            <person name="Klute M.J."/>
            <person name="Nakayama T."/>
            <person name="Obornik M."/>
            <person name="Reyes-Prieto A."/>
            <person name="Armbrust E.V."/>
            <person name="Aves S.J."/>
            <person name="Beiko R.G."/>
            <person name="Coutinho P."/>
            <person name="Dacks J.B."/>
            <person name="Durnford D.G."/>
            <person name="Fast N.M."/>
            <person name="Green B.R."/>
            <person name="Grisdale C.J."/>
            <person name="Hempel F."/>
            <person name="Henrissat B."/>
            <person name="Hoppner M.P."/>
            <person name="Ishida K."/>
            <person name="Kim E."/>
            <person name="Koreny L."/>
            <person name="Kroth P.G."/>
            <person name="Liu Y."/>
            <person name="Malik S.B."/>
            <person name="Maier U.G."/>
            <person name="McRose D."/>
            <person name="Mock T."/>
            <person name="Neilson J.A."/>
            <person name="Onodera N.T."/>
            <person name="Poole A.M."/>
            <person name="Pritham E.J."/>
            <person name="Richards T.A."/>
            <person name="Rocap G."/>
            <person name="Roy S.W."/>
            <person name="Sarai C."/>
            <person name="Schaack S."/>
            <person name="Shirato S."/>
            <person name="Slamovits C.H."/>
            <person name="Spencer D.F."/>
            <person name="Suzuki S."/>
            <person name="Worden A.Z."/>
            <person name="Zauner S."/>
            <person name="Barry K."/>
            <person name="Bell C."/>
            <person name="Bharti A.K."/>
            <person name="Crow J.A."/>
            <person name="Grimwood J."/>
            <person name="Kramer R."/>
            <person name="Lindquist E."/>
            <person name="Lucas S."/>
            <person name="Salamov A."/>
            <person name="McFadden G.I."/>
            <person name="Lane C.E."/>
            <person name="Keeling P.J."/>
            <person name="Gray M.W."/>
            <person name="Grigoriev I.V."/>
            <person name="Archibald J.M."/>
        </authorList>
    </citation>
    <scope>NUCLEOTIDE SEQUENCE</scope>
    <source>
        <strain evidence="2 4">CCMP2712</strain>
    </source>
</reference>
<organism evidence="2">
    <name type="scientific">Guillardia theta (strain CCMP2712)</name>
    <name type="common">Cryptophyte</name>
    <dbReference type="NCBI Taxonomy" id="905079"/>
    <lineage>
        <taxon>Eukaryota</taxon>
        <taxon>Cryptophyceae</taxon>
        <taxon>Pyrenomonadales</taxon>
        <taxon>Geminigeraceae</taxon>
        <taxon>Guillardia</taxon>
    </lineage>
</organism>
<dbReference type="GeneID" id="17288087"/>
<feature type="non-terminal residue" evidence="2">
    <location>
        <position position="1"/>
    </location>
</feature>
<dbReference type="HOGENOM" id="CLU_1131522_0_0_1"/>
<proteinExistence type="predicted"/>
<evidence type="ECO:0000313" key="3">
    <source>
        <dbReference type="EnsemblProtists" id="EKX31364"/>
    </source>
</evidence>
<feature type="region of interest" description="Disordered" evidence="1">
    <location>
        <begin position="46"/>
        <end position="94"/>
    </location>
</feature>
<dbReference type="KEGG" id="gtt:GUITHDRAFT_156613"/>
<gene>
    <name evidence="2" type="ORF">GUITHDRAFT_156613</name>
</gene>
<keyword evidence="4" id="KW-1185">Reference proteome</keyword>
<evidence type="ECO:0000313" key="4">
    <source>
        <dbReference type="Proteomes" id="UP000011087"/>
    </source>
</evidence>
<name>L1I667_GUITC</name>